<dbReference type="KEGG" id="aup:AsAng_0012420"/>
<dbReference type="EMBL" id="AP026867">
    <property type="protein sequence ID" value="BDS10534.1"/>
    <property type="molecule type" value="Genomic_DNA"/>
</dbReference>
<organism evidence="1 2">
    <name type="scientific">Aureispira anguillae</name>
    <dbReference type="NCBI Taxonomy" id="2864201"/>
    <lineage>
        <taxon>Bacteria</taxon>
        <taxon>Pseudomonadati</taxon>
        <taxon>Bacteroidota</taxon>
        <taxon>Saprospiria</taxon>
        <taxon>Saprospirales</taxon>
        <taxon>Saprospiraceae</taxon>
        <taxon>Aureispira</taxon>
    </lineage>
</organism>
<gene>
    <name evidence="1" type="ORF">AsAng_0012420</name>
</gene>
<proteinExistence type="predicted"/>
<evidence type="ECO:0000313" key="2">
    <source>
        <dbReference type="Proteomes" id="UP001060919"/>
    </source>
</evidence>
<sequence length="36" mass="4148">MDALSALVYMAKKLLKYQELFLVIVTTAEFAKSTYF</sequence>
<reference evidence="1" key="1">
    <citation type="submission" date="2022-09" db="EMBL/GenBank/DDBJ databases">
        <title>Aureispira anguillicida sp. nov., isolated from Leptocephalus of Japanese eel Anguilla japonica.</title>
        <authorList>
            <person name="Yuasa K."/>
            <person name="Mekata T."/>
            <person name="Ikunari K."/>
        </authorList>
    </citation>
    <scope>NUCLEOTIDE SEQUENCE</scope>
    <source>
        <strain evidence="1">EL160426</strain>
    </source>
</reference>
<evidence type="ECO:0000313" key="1">
    <source>
        <dbReference type="EMBL" id="BDS10534.1"/>
    </source>
</evidence>
<accession>A0A915YCH6</accession>
<dbReference type="AlphaFoldDB" id="A0A915YCH6"/>
<dbReference type="Proteomes" id="UP001060919">
    <property type="component" value="Chromosome"/>
</dbReference>
<name>A0A915YCH6_9BACT</name>
<keyword evidence="2" id="KW-1185">Reference proteome</keyword>
<protein>
    <submittedName>
        <fullName evidence="1">Uncharacterized protein</fullName>
    </submittedName>
</protein>